<dbReference type="RefSeq" id="XP_017211346.1">
    <property type="nucleotide sequence ID" value="XM_017355857.2"/>
</dbReference>
<dbReference type="InterPro" id="IPR007237">
    <property type="entry name" value="CD20-like"/>
</dbReference>
<dbReference type="GeneTree" id="ENSGT00940000163727"/>
<dbReference type="Bgee" id="ENSDARG00000043796">
    <property type="expression patterns" value="Expressed in zone of skin and 9 other cell types or tissues"/>
</dbReference>
<dbReference type="OMA" id="CHTATEQ"/>
<accession>F1QTD0</accession>
<reference evidence="9" key="4">
    <citation type="journal article" date="2014" name="J. Immunol.">
        <title>Contrasted innate responses to two viruses in zebrafish: insights into the ancestral repertoire of vertebrate IFN-stimulated genes.</title>
        <authorList>
            <person name="Briolat V."/>
            <person name="Jouneau L."/>
            <person name="Carvalho R."/>
            <person name="Palha N."/>
            <person name="Langevin C."/>
            <person name="Herbomel P."/>
            <person name="Schwartz O."/>
            <person name="Spaink H.P."/>
            <person name="Levraud J.P."/>
            <person name="Boudinot P."/>
        </authorList>
    </citation>
    <scope>NUCLEOTIDE SEQUENCE</scope>
    <source>
        <strain evidence="9">Tuebingen</strain>
    </source>
</reference>
<keyword evidence="3 6" id="KW-0812">Transmembrane</keyword>
<dbReference type="PANTHER" id="PTHR23320:SF128">
    <property type="entry name" value="MEMBRANE-SPANNING 4-DOMAINS SUBFAMILY A MEMBER 4A"/>
    <property type="match status" value="1"/>
</dbReference>
<proteinExistence type="inferred from homology"/>
<evidence type="ECO:0000313" key="8">
    <source>
        <dbReference type="Proteomes" id="UP000000437"/>
    </source>
</evidence>
<reference evidence="9" key="1">
    <citation type="journal article" date="2010" name="PLoS ONE">
        <title>Phylogenetic analysis of the MS4A and TMEM176 gene families.</title>
        <authorList>
            <person name="Zuccolo J."/>
            <person name="Bau J."/>
            <person name="Childs S.J."/>
            <person name="Goss G.G."/>
            <person name="Sensen C.W."/>
            <person name="Deans J.P."/>
        </authorList>
    </citation>
    <scope>NUCLEOTIDE SEQUENCE</scope>
    <source>
        <strain evidence="9">Tuebingen</strain>
    </source>
</reference>
<evidence type="ECO:0000313" key="9">
    <source>
        <dbReference type="RefSeq" id="NP_001017714.2"/>
    </source>
</evidence>
<dbReference type="EMBL" id="CU694374">
    <property type="status" value="NOT_ANNOTATED_CDS"/>
    <property type="molecule type" value="Genomic_DNA"/>
</dbReference>
<dbReference type="PaxDb" id="7955-ENSDARP00000064311"/>
<dbReference type="InterPro" id="IPR030417">
    <property type="entry name" value="MS4A"/>
</dbReference>
<dbReference type="PANTHER" id="PTHR23320">
    <property type="entry name" value="MEMBRANE-SPANNING 4-DOMAINS SUBFAMILY A MS4A -RELATED"/>
    <property type="match status" value="1"/>
</dbReference>
<feature type="transmembrane region" description="Helical" evidence="6">
    <location>
        <begin position="32"/>
        <end position="54"/>
    </location>
</feature>
<protein>
    <submittedName>
        <fullName evidence="7 9 10">Membrane-spanning 4-domains, subfamily A, member 17A.7</fullName>
    </submittedName>
</protein>
<dbReference type="KEGG" id="dre:550409"/>
<dbReference type="AGR" id="ZFIN:ZDB-GENE-080829-2"/>
<evidence type="ECO:0000256" key="4">
    <source>
        <dbReference type="ARBA" id="ARBA00022989"/>
    </source>
</evidence>
<dbReference type="CTD" id="550409"/>
<comment type="subcellular location">
    <subcellularLocation>
        <location evidence="1">Membrane</location>
        <topology evidence="1">Multi-pass membrane protein</topology>
    </subcellularLocation>
</comment>
<evidence type="ECO:0000256" key="5">
    <source>
        <dbReference type="ARBA" id="ARBA00023136"/>
    </source>
</evidence>
<evidence type="ECO:0000256" key="3">
    <source>
        <dbReference type="ARBA" id="ARBA00022692"/>
    </source>
</evidence>
<name>F1QTD0_DANRE</name>
<reference evidence="9" key="6">
    <citation type="journal article" date="2016" name="BMC Genomics">
        <title>Gene evolution and gene expression after whole genome duplication in fish: the PhyloFish database.</title>
        <authorList>
            <person name="Pasquier J."/>
            <person name="Cabau C."/>
            <person name="Nguyen T."/>
            <person name="Jouanno E."/>
            <person name="Severac D."/>
            <person name="Braasch I."/>
            <person name="Journot L."/>
            <person name="Pontarotti P."/>
            <person name="Klopp C."/>
            <person name="Postlethwait J.H."/>
            <person name="Guiguen Y."/>
            <person name="Bobe J."/>
        </authorList>
    </citation>
    <scope>NUCLEOTIDE SEQUENCE</scope>
    <source>
        <strain evidence="9">Tuebingen</strain>
    </source>
</reference>
<dbReference type="Pfam" id="PF04103">
    <property type="entry name" value="CD20"/>
    <property type="match status" value="1"/>
</dbReference>
<feature type="transmembrane region" description="Helical" evidence="6">
    <location>
        <begin position="99"/>
        <end position="121"/>
    </location>
</feature>
<dbReference type="Proteomes" id="UP000000437">
    <property type="component" value="Chromosome 4"/>
</dbReference>
<dbReference type="GO" id="GO:0016020">
    <property type="term" value="C:membrane"/>
    <property type="evidence" value="ECO:0007669"/>
    <property type="project" value="UniProtKB-SubCell"/>
</dbReference>
<organism evidence="7">
    <name type="scientific">Danio rerio</name>
    <name type="common">Zebrafish</name>
    <name type="synonym">Brachydanio rerio</name>
    <dbReference type="NCBI Taxonomy" id="7955"/>
    <lineage>
        <taxon>Eukaryota</taxon>
        <taxon>Metazoa</taxon>
        <taxon>Chordata</taxon>
        <taxon>Craniata</taxon>
        <taxon>Vertebrata</taxon>
        <taxon>Euteleostomi</taxon>
        <taxon>Actinopterygii</taxon>
        <taxon>Neopterygii</taxon>
        <taxon>Teleostei</taxon>
        <taxon>Ostariophysi</taxon>
        <taxon>Cypriniformes</taxon>
        <taxon>Danionidae</taxon>
        <taxon>Danioninae</taxon>
        <taxon>Danio</taxon>
    </lineage>
</organism>
<sequence length="218" mass="23168">MTSSSVPVHMQHAAGVSPHQGIQLFLQGQPKVLGAVQIMIGAWTFLLGIVTFAYAAGGVSYGASVIYIIAGSLSIAAEIKINSPDALCLVRASLGMNIFSAIAAGSSIIVLSQAMAFARIVTRCRDAHCYNDVTIFIGISGVLLVFAILEFCISISLSVFACKVACCCKPKIPVENNILIQHTPAEIPQQYIQCPQEVPEPYFQHPPAGFPPAYTEGK</sequence>
<keyword evidence="4 6" id="KW-1133">Transmembrane helix</keyword>
<reference evidence="7 8" key="3">
    <citation type="journal article" date="2013" name="Nature">
        <title>The zebrafish reference genome sequence and its relationship to the human genome.</title>
        <authorList>
            <consortium name="Genome Reference Consortium Zebrafish"/>
            <person name="Howe K."/>
            <person name="Clark M.D."/>
            <person name="Torroja C.F."/>
            <person name="Torrance J."/>
            <person name="Berthelot C."/>
            <person name="Muffato M."/>
            <person name="Collins J.E."/>
            <person name="Humphray S."/>
            <person name="McLaren K."/>
            <person name="Matthews L."/>
            <person name="McLaren S."/>
            <person name="Sealy I."/>
            <person name="Caccamo M."/>
            <person name="Churcher C."/>
            <person name="Scott C."/>
            <person name="Barrett J.C."/>
            <person name="Koch R."/>
            <person name="Rauch G.J."/>
            <person name="White S."/>
            <person name="Chow W."/>
            <person name="Kilian B."/>
            <person name="Quintais L.T."/>
            <person name="Guerra-Assuncao J.A."/>
            <person name="Zhou Y."/>
            <person name="Gu Y."/>
            <person name="Yen J."/>
            <person name="Vogel J.H."/>
            <person name="Eyre T."/>
            <person name="Redmond S."/>
            <person name="Banerjee R."/>
            <person name="Chi J."/>
            <person name="Fu B."/>
            <person name="Langley E."/>
            <person name="Maguire S.F."/>
            <person name="Laird G.K."/>
            <person name="Lloyd D."/>
            <person name="Kenyon E."/>
            <person name="Donaldson S."/>
            <person name="Sehra H."/>
            <person name="Almeida-King J."/>
            <person name="Loveland J."/>
            <person name="Trevanion S."/>
            <person name="Jones M."/>
            <person name="Quail M."/>
            <person name="Willey D."/>
            <person name="Hunt A."/>
            <person name="Burton J."/>
            <person name="Sims S."/>
            <person name="McLay K."/>
            <person name="Plumb B."/>
            <person name="Davis J."/>
            <person name="Clee C."/>
            <person name="Oliver K."/>
            <person name="Clark R."/>
            <person name="Riddle C."/>
            <person name="Elliot D."/>
            <person name="Eliott D."/>
            <person name="Threadgold G."/>
            <person name="Harden G."/>
            <person name="Ware D."/>
            <person name="Begum S."/>
            <person name="Mortimore B."/>
            <person name="Mortimer B."/>
            <person name="Kerry G."/>
            <person name="Heath P."/>
            <person name="Phillimore B."/>
            <person name="Tracey A."/>
            <person name="Corby N."/>
            <person name="Dunn M."/>
            <person name="Johnson C."/>
            <person name="Wood J."/>
            <person name="Clark S."/>
            <person name="Pelan S."/>
            <person name="Griffiths G."/>
            <person name="Smith M."/>
            <person name="Glithero R."/>
            <person name="Howden P."/>
            <person name="Barker N."/>
            <person name="Lloyd C."/>
            <person name="Stevens C."/>
            <person name="Harley J."/>
            <person name="Holt K."/>
            <person name="Panagiotidis G."/>
            <person name="Lovell J."/>
            <person name="Beasley H."/>
            <person name="Henderson C."/>
            <person name="Gordon D."/>
            <person name="Auger K."/>
            <person name="Wright D."/>
            <person name="Collins J."/>
            <person name="Raisen C."/>
            <person name="Dyer L."/>
            <person name="Leung K."/>
            <person name="Robertson L."/>
            <person name="Ambridge K."/>
            <person name="Leongamornlert D."/>
            <person name="McGuire S."/>
            <person name="Gilderthorp R."/>
            <person name="Griffiths C."/>
            <person name="Manthravadi D."/>
            <person name="Nichol S."/>
            <person name="Barker G."/>
            <person name="Whitehead S."/>
            <person name="Kay M."/>
            <person name="Brown J."/>
            <person name="Murnane C."/>
            <person name="Gray E."/>
            <person name="Humphries M."/>
            <person name="Sycamore N."/>
            <person name="Barker D."/>
            <person name="Saunders D."/>
            <person name="Wallis J."/>
            <person name="Babbage A."/>
            <person name="Hammond S."/>
            <person name="Mashreghi-Mohammadi M."/>
            <person name="Barr L."/>
            <person name="Martin S."/>
            <person name="Wray P."/>
            <person name="Ellington A."/>
            <person name="Matthews N."/>
            <person name="Ellwood M."/>
            <person name="Woodmansey R."/>
            <person name="Clark G."/>
            <person name="Cooper J."/>
            <person name="Cooper J."/>
            <person name="Tromans A."/>
            <person name="Grafham D."/>
            <person name="Skuce C."/>
            <person name="Pandian R."/>
            <person name="Andrews R."/>
            <person name="Harrison E."/>
            <person name="Kimberley A."/>
            <person name="Garnett J."/>
            <person name="Fosker N."/>
            <person name="Hall R."/>
            <person name="Garner P."/>
            <person name="Kelly D."/>
            <person name="Bird C."/>
            <person name="Palmer S."/>
            <person name="Gehring I."/>
            <person name="Berger A."/>
            <person name="Dooley C.M."/>
            <person name="Ersan-Urun Z."/>
            <person name="Eser C."/>
            <person name="Geiger H."/>
            <person name="Geisler M."/>
            <person name="Karotki L."/>
            <person name="Kirn A."/>
            <person name="Konantz J."/>
            <person name="Konantz M."/>
            <person name="Oberlander M."/>
            <person name="Rudolph-Geiger S."/>
            <person name="Teucke M."/>
            <person name="Lanz C."/>
            <person name="Raddatz G."/>
            <person name="Osoegawa K."/>
            <person name="Zhu B."/>
            <person name="Rapp A."/>
            <person name="Widaa S."/>
            <person name="Langford C."/>
            <person name="Yang F."/>
            <person name="Schuster S.C."/>
            <person name="Carter N.P."/>
            <person name="Harrow J."/>
            <person name="Ning Z."/>
            <person name="Herrero J."/>
            <person name="Searle S.M."/>
            <person name="Enright A."/>
            <person name="Geisler R."/>
            <person name="Plasterk R.H."/>
            <person name="Lee C."/>
            <person name="Westerfield M."/>
            <person name="de Jong P.J."/>
            <person name="Zon L.I."/>
            <person name="Postlethwait J.H."/>
            <person name="Nusslein-Volhard C."/>
            <person name="Hubbard T.J."/>
            <person name="Roest Crollius H."/>
            <person name="Rogers J."/>
            <person name="Stemple D.L."/>
        </authorList>
    </citation>
    <scope>NUCLEOTIDE SEQUENCE [LARGE SCALE GENOMIC DNA]</scope>
    <source>
        <strain evidence="7 8">Tuebingen</strain>
    </source>
</reference>
<dbReference type="ZFIN" id="ZDB-GENE-080829-2">
    <property type="gene designation" value="ms4a17a.7"/>
</dbReference>
<dbReference type="GeneID" id="550409"/>
<accession>A0A8M6Z0C5</accession>
<evidence type="ECO:0000313" key="11">
    <source>
        <dbReference type="ZFIN" id="ZDB-GENE-080829-2"/>
    </source>
</evidence>
<reference evidence="9" key="5">
    <citation type="journal article" date="2015" name="Nat. Commun.">
        <title>RFX transcription factors are essential for hearing in mice.</title>
        <authorList>
            <person name="Elkon R."/>
            <person name="Milon B."/>
            <person name="Morrison L."/>
            <person name="Shah M."/>
            <person name="Vijayakumar S."/>
            <person name="Racherla M."/>
            <person name="Leitch C.C."/>
            <person name="Silipino L."/>
            <person name="Hadi S."/>
            <person name="Weiss-Gayet M."/>
            <person name="Barras E."/>
            <person name="Schmid C.D."/>
            <person name="Ait-Lounis A."/>
            <person name="Barnes A."/>
            <person name="Song Y."/>
            <person name="Eisenman D.J."/>
            <person name="Eliyahu E."/>
            <person name="Frolenkov G.I."/>
            <person name="Strome S.E."/>
            <person name="Durand B."/>
            <person name="Zaghloul N.A."/>
            <person name="Jones S.M."/>
            <person name="Reith W."/>
            <person name="Hertzano R."/>
        </authorList>
    </citation>
    <scope>NUCLEOTIDE SEQUENCE</scope>
    <source>
        <strain evidence="9">Tuebingen</strain>
    </source>
</reference>
<evidence type="ECO:0000313" key="7">
    <source>
        <dbReference type="Ensembl" id="ENSDARP00000064311"/>
    </source>
</evidence>
<reference evidence="9" key="7">
    <citation type="submission" date="2025-04" db="UniProtKB">
        <authorList>
            <consortium name="RefSeq"/>
        </authorList>
    </citation>
    <scope>IDENTIFICATION</scope>
    <source>
        <strain evidence="9 10">Tuebingen</strain>
    </source>
</reference>
<dbReference type="HOGENOM" id="CLU_091032_4_0_1"/>
<evidence type="ECO:0000256" key="6">
    <source>
        <dbReference type="SAM" id="Phobius"/>
    </source>
</evidence>
<evidence type="ECO:0000313" key="10">
    <source>
        <dbReference type="RefSeq" id="XP_017211346.1"/>
    </source>
</evidence>
<reference evidence="7" key="2">
    <citation type="submission" date="2011-07" db="UniProtKB">
        <authorList>
            <consortium name="Ensembl"/>
        </authorList>
    </citation>
    <scope>IDENTIFICATION</scope>
    <source>
        <strain evidence="7">Tuebingen</strain>
    </source>
</reference>
<dbReference type="RefSeq" id="NP_001017714.2">
    <property type="nucleotide sequence ID" value="NM_001017714.2"/>
</dbReference>
<dbReference type="Ensembl" id="ENSDART00000064312.4">
    <property type="protein sequence ID" value="ENSDARP00000064311.2"/>
    <property type="gene ID" value="ENSDARG00000043796.5"/>
</dbReference>
<dbReference type="AlphaFoldDB" id="F1QTD0"/>
<evidence type="ECO:0000256" key="1">
    <source>
        <dbReference type="ARBA" id="ARBA00004141"/>
    </source>
</evidence>
<dbReference type="OrthoDB" id="10071849at2759"/>
<comment type="similarity">
    <text evidence="2">Belongs to the MS4A family.</text>
</comment>
<gene>
    <name evidence="7 9 10 11" type="primary">ms4a17a.7</name>
    <name evidence="9" type="synonym">zgc:112186</name>
</gene>
<dbReference type="PhylomeDB" id="F1QTD0"/>
<keyword evidence="5 6" id="KW-0472">Membrane</keyword>
<keyword evidence="8" id="KW-1185">Reference proteome</keyword>
<feature type="transmembrane region" description="Helical" evidence="6">
    <location>
        <begin position="133"/>
        <end position="161"/>
    </location>
</feature>
<evidence type="ECO:0000256" key="2">
    <source>
        <dbReference type="ARBA" id="ARBA00009565"/>
    </source>
</evidence>
<feature type="transmembrane region" description="Helical" evidence="6">
    <location>
        <begin position="61"/>
        <end position="79"/>
    </location>
</feature>